<dbReference type="Pfam" id="PF06684">
    <property type="entry name" value="AA_synth"/>
    <property type="match status" value="1"/>
</dbReference>
<dbReference type="InterPro" id="IPR035936">
    <property type="entry name" value="BB2672"/>
</dbReference>
<organism evidence="1 2">
    <name type="scientific">Paraburkholderia edwinii</name>
    <dbReference type="NCBI Taxonomy" id="2861782"/>
    <lineage>
        <taxon>Bacteria</taxon>
        <taxon>Pseudomonadati</taxon>
        <taxon>Pseudomonadota</taxon>
        <taxon>Betaproteobacteria</taxon>
        <taxon>Burkholderiales</taxon>
        <taxon>Burkholderiaceae</taxon>
        <taxon>Paraburkholderia</taxon>
    </lineage>
</organism>
<proteinExistence type="predicted"/>
<accession>A0ABX8UTF0</accession>
<dbReference type="Gene3D" id="3.30.1330.110">
    <property type="entry name" value="BB2672"/>
    <property type="match status" value="1"/>
</dbReference>
<evidence type="ECO:0000313" key="2">
    <source>
        <dbReference type="Proteomes" id="UP000826462"/>
    </source>
</evidence>
<sequence>METPSVISSIRQIYVIERETLGEAGRTASQPSLHVVAAAVFANPYAGQGAASEESLARLAEMSVEIGTVLTQKALQRFAGQARPRAYGKAALVGTNGESEHGAALIHPRLGLAMRTGLGAGPALIPGNAKVGAAGATIDLIFGGADDAWDYDAMDSIVLSVPGAPGPNEIVLFVGFGTTRVNARVRGASAEQVAKLVQDIQSRRT</sequence>
<name>A0ABX8UTF0_9BURK</name>
<gene>
    <name evidence="1" type="ORF">KZJ38_35855</name>
</gene>
<dbReference type="SUPFAM" id="SSF160519">
    <property type="entry name" value="BB2672-like"/>
    <property type="match status" value="1"/>
</dbReference>
<dbReference type="RefSeq" id="WP_219801734.1">
    <property type="nucleotide sequence ID" value="NZ_CP080096.1"/>
</dbReference>
<evidence type="ECO:0000313" key="1">
    <source>
        <dbReference type="EMBL" id="QYD72306.1"/>
    </source>
</evidence>
<dbReference type="InterPro" id="IPR009569">
    <property type="entry name" value="AA_synth_put"/>
</dbReference>
<reference evidence="1 2" key="1">
    <citation type="submission" date="2021-07" db="EMBL/GenBank/DDBJ databases">
        <title>Paraburkholderia edwinii protects Aspergillus sp. from phenazines by acting as a toxin sponge.</title>
        <authorList>
            <person name="Dahlstrom K.M."/>
            <person name="Newman D.K."/>
        </authorList>
    </citation>
    <scope>NUCLEOTIDE SEQUENCE [LARGE SCALE GENOMIC DNA]</scope>
    <source>
        <strain evidence="1 2">Pe01</strain>
    </source>
</reference>
<dbReference type="Proteomes" id="UP000826462">
    <property type="component" value="Chromosome 2"/>
</dbReference>
<keyword evidence="2" id="KW-1185">Reference proteome</keyword>
<dbReference type="EMBL" id="CP080096">
    <property type="protein sequence ID" value="QYD72306.1"/>
    <property type="molecule type" value="Genomic_DNA"/>
</dbReference>
<protein>
    <submittedName>
        <fullName evidence="1">Amino acid synthesis family protein</fullName>
    </submittedName>
</protein>